<dbReference type="AlphaFoldDB" id="A0AAV9VBF1"/>
<evidence type="ECO:0000313" key="2">
    <source>
        <dbReference type="EMBL" id="KAK6359322.1"/>
    </source>
</evidence>
<name>A0AAV9VBF1_9PEZI</name>
<proteinExistence type="predicted"/>
<sequence>MAPRIQAKDLEHQELKIKYEYAKDIKALFPQASPVVDEYAGQIHPIMEKTVANLFLVPEDQPFRRALENCLYNIRPREHPMFSSSPQDPSPPKRQILGDLKGSEKDGYARRQWQTLPDLFSEVSRCLNQIDRSIGYKVHRTHRRDFRVPIGRYSYQRTDCGQYLEVIKGGFLKPFTRWPIKAAFYTTHLGPASAGDYLAGEILSLVAQVAFNYENDPESVKGDQECFCLTLHGQYMHFSHAVIPEKYIKYHNSGKPLKQLEEVKVMLSPEYDLTKCDDRFKMIWGMAALYMHLNPKPVRRSRFPEVTAIAKNQPSRTAIGQAIRSIRTSR</sequence>
<dbReference type="EMBL" id="JAVHNQ010000001">
    <property type="protein sequence ID" value="KAK6359322.1"/>
    <property type="molecule type" value="Genomic_DNA"/>
</dbReference>
<organism evidence="2 3">
    <name type="scientific">Orbilia brochopaga</name>
    <dbReference type="NCBI Taxonomy" id="3140254"/>
    <lineage>
        <taxon>Eukaryota</taxon>
        <taxon>Fungi</taxon>
        <taxon>Dikarya</taxon>
        <taxon>Ascomycota</taxon>
        <taxon>Pezizomycotina</taxon>
        <taxon>Orbiliomycetes</taxon>
        <taxon>Orbiliales</taxon>
        <taxon>Orbiliaceae</taxon>
        <taxon>Orbilia</taxon>
    </lineage>
</organism>
<evidence type="ECO:0000256" key="1">
    <source>
        <dbReference type="SAM" id="MobiDB-lite"/>
    </source>
</evidence>
<keyword evidence="3" id="KW-1185">Reference proteome</keyword>
<reference evidence="2 3" key="1">
    <citation type="submission" date="2019-10" db="EMBL/GenBank/DDBJ databases">
        <authorList>
            <person name="Palmer J.M."/>
        </authorList>
    </citation>
    <scope>NUCLEOTIDE SEQUENCE [LARGE SCALE GENOMIC DNA]</scope>
    <source>
        <strain evidence="2 3">TWF696</strain>
    </source>
</reference>
<feature type="region of interest" description="Disordered" evidence="1">
    <location>
        <begin position="78"/>
        <end position="100"/>
    </location>
</feature>
<dbReference type="Proteomes" id="UP001375240">
    <property type="component" value="Unassembled WGS sequence"/>
</dbReference>
<protein>
    <submittedName>
        <fullName evidence="2">Uncharacterized protein</fullName>
    </submittedName>
</protein>
<accession>A0AAV9VBF1</accession>
<comment type="caution">
    <text evidence="2">The sequence shown here is derived from an EMBL/GenBank/DDBJ whole genome shotgun (WGS) entry which is preliminary data.</text>
</comment>
<evidence type="ECO:0000313" key="3">
    <source>
        <dbReference type="Proteomes" id="UP001375240"/>
    </source>
</evidence>
<gene>
    <name evidence="2" type="ORF">TWF696_000483</name>
</gene>